<protein>
    <submittedName>
        <fullName evidence="2">Uncharacterized protein</fullName>
    </submittedName>
</protein>
<dbReference type="GeneID" id="68094066"/>
<dbReference type="RefSeq" id="XP_044551270.1">
    <property type="nucleotide sequence ID" value="XM_044690937.1"/>
</dbReference>
<feature type="compositionally biased region" description="Polar residues" evidence="1">
    <location>
        <begin position="487"/>
        <end position="496"/>
    </location>
</feature>
<organism evidence="2 3">
    <name type="scientific">Naegleria lovaniensis</name>
    <name type="common">Amoeba</name>
    <dbReference type="NCBI Taxonomy" id="51637"/>
    <lineage>
        <taxon>Eukaryota</taxon>
        <taxon>Discoba</taxon>
        <taxon>Heterolobosea</taxon>
        <taxon>Tetramitia</taxon>
        <taxon>Eutetramitia</taxon>
        <taxon>Vahlkampfiidae</taxon>
        <taxon>Naegleria</taxon>
    </lineage>
</organism>
<name>A0AA88KM45_NAELO</name>
<accession>A0AA88KM45</accession>
<reference evidence="2 3" key="1">
    <citation type="journal article" date="2018" name="BMC Genomics">
        <title>The genome of Naegleria lovaniensis, the basis for a comparative approach to unravel pathogenicity factors of the human pathogenic amoeba N. fowleri.</title>
        <authorList>
            <person name="Liechti N."/>
            <person name="Schurch N."/>
            <person name="Bruggmann R."/>
            <person name="Wittwer M."/>
        </authorList>
    </citation>
    <scope>NUCLEOTIDE SEQUENCE [LARGE SCALE GENOMIC DNA]</scope>
    <source>
        <strain evidence="2 3">ATCC 30569</strain>
    </source>
</reference>
<sequence>MKEDCTELYWDRSAIVSKGKTNPLELFFKILNPFKKLKVIVLKNETVDIAFLKTILVDWKGEVKHLKFINCMMSVFHQLPIQCKFMTSDSSVERSFSGYVPLQQFFGGKVLECQFITEKMKAKTVRRNYGYLNGMDESESQEMSVGCQRSCVEEITIISTQTHMLSHEHLLCCFCLLKEFPKLRLVELSFMSANVLDSVIESMGGKELFPNVEFKKNIHSTANQILMDTQDFEKAIDYYMSRFEKDFHFRKNRLEAFRKKYLTSRSSFDTFHNNACKIIDFFSYHSPFGMDSKLKDMNGYNIIQLAIIFSSHATVEFILRYLTALENESVDIIQIHNELQELFWSNNGIDGKNAVFSSIPSKDCDDLLRTMMQYNISFNAPSSDGSTIAHYLCHVGKLEQLKNIWFSLFKDLPLERKLYFLDLNSKNHMNEYPIEVCKKLKMNNMMNYLKENSQQFGISYLPNLEVEKPTSSQVTHKPLPVQPPAPSRQNTQCQIL</sequence>
<gene>
    <name evidence="2" type="ORF">C9374_001610</name>
</gene>
<comment type="caution">
    <text evidence="2">The sequence shown here is derived from an EMBL/GenBank/DDBJ whole genome shotgun (WGS) entry which is preliminary data.</text>
</comment>
<feature type="region of interest" description="Disordered" evidence="1">
    <location>
        <begin position="471"/>
        <end position="496"/>
    </location>
</feature>
<dbReference type="AlphaFoldDB" id="A0AA88KM45"/>
<dbReference type="EMBL" id="PYSW02000013">
    <property type="protein sequence ID" value="KAG2387278.1"/>
    <property type="molecule type" value="Genomic_DNA"/>
</dbReference>
<dbReference type="Gene3D" id="1.25.40.20">
    <property type="entry name" value="Ankyrin repeat-containing domain"/>
    <property type="match status" value="1"/>
</dbReference>
<evidence type="ECO:0000313" key="2">
    <source>
        <dbReference type="EMBL" id="KAG2387278.1"/>
    </source>
</evidence>
<keyword evidence="3" id="KW-1185">Reference proteome</keyword>
<dbReference type="InterPro" id="IPR036770">
    <property type="entry name" value="Ankyrin_rpt-contain_sf"/>
</dbReference>
<proteinExistence type="predicted"/>
<dbReference type="Proteomes" id="UP000816034">
    <property type="component" value="Unassembled WGS sequence"/>
</dbReference>
<evidence type="ECO:0000256" key="1">
    <source>
        <dbReference type="SAM" id="MobiDB-lite"/>
    </source>
</evidence>
<dbReference type="SUPFAM" id="SSF48403">
    <property type="entry name" value="Ankyrin repeat"/>
    <property type="match status" value="1"/>
</dbReference>
<evidence type="ECO:0000313" key="3">
    <source>
        <dbReference type="Proteomes" id="UP000816034"/>
    </source>
</evidence>